<dbReference type="Gene3D" id="1.25.40.10">
    <property type="entry name" value="Tetratricopeptide repeat domain"/>
    <property type="match status" value="1"/>
</dbReference>
<dbReference type="PANTHER" id="PTHR43630">
    <property type="entry name" value="POLY-BETA-1,6-N-ACETYL-D-GLUCOSAMINE SYNTHASE"/>
    <property type="match status" value="1"/>
</dbReference>
<dbReference type="InterPro" id="IPR019734">
    <property type="entry name" value="TPR_rpt"/>
</dbReference>
<dbReference type="SUPFAM" id="SSF53448">
    <property type="entry name" value="Nucleotide-diphospho-sugar transferases"/>
    <property type="match status" value="1"/>
</dbReference>
<dbReference type="RefSeq" id="WP_041047820.1">
    <property type="nucleotide sequence ID" value="NZ_JXAK01000018.1"/>
</dbReference>
<keyword evidence="3" id="KW-0808">Transferase</keyword>
<gene>
    <name evidence="3" type="ORF">SD70_12110</name>
</gene>
<dbReference type="PROSITE" id="PS50005">
    <property type="entry name" value="TPR"/>
    <property type="match status" value="1"/>
</dbReference>
<dbReference type="InterPro" id="IPR029044">
    <property type="entry name" value="Nucleotide-diphossugar_trans"/>
</dbReference>
<protein>
    <submittedName>
        <fullName evidence="3">Family 2 glycosyl transferase</fullName>
    </submittedName>
</protein>
<comment type="caution">
    <text evidence="3">The sequence shown here is derived from an EMBL/GenBank/DDBJ whole genome shotgun (WGS) entry which is preliminary data.</text>
</comment>
<name>A0ABR5AIU0_9BACL</name>
<evidence type="ECO:0000256" key="1">
    <source>
        <dbReference type="PROSITE-ProRule" id="PRU00339"/>
    </source>
</evidence>
<dbReference type="Pfam" id="PF13181">
    <property type="entry name" value="TPR_8"/>
    <property type="match status" value="2"/>
</dbReference>
<proteinExistence type="predicted"/>
<dbReference type="InterPro" id="IPR011990">
    <property type="entry name" value="TPR-like_helical_dom_sf"/>
</dbReference>
<sequence length="354" mass="40114">MTTFSVCLIVRNEETNIRRVLASVPKHVEIVVGDTGSQDNTKKIASAMGAKVVDVEWNGSFADARNGTAAYATGDYILFLDADEELDSGALTAMRKFAKHHPDQAGAITIRNLIEDEIHIHSMARFYPNNGKYRYAGVVHEMIYYGDTPALSAKTGIIVTHYGYQQEEYERKGKAKRYFELYEQHLRQHPDDGYMLYQLGKLHFSLKQYEEAVLALNRCIALHEEQQLYFPVMAVMLGYALKYIGRSAEAETRLTPYIARYPTFPDLPFLLGLLAMDSGKLPDIENYFRMALAIGDNDNYASVVGTGSFKAAYNLGVFYEITGQLEPARKYYQLASRYGYSPAKQRLQIIKQRL</sequence>
<organism evidence="3 4">
    <name type="scientific">Gordoniibacillus kamchatkensis</name>
    <dbReference type="NCBI Taxonomy" id="1590651"/>
    <lineage>
        <taxon>Bacteria</taxon>
        <taxon>Bacillati</taxon>
        <taxon>Bacillota</taxon>
        <taxon>Bacilli</taxon>
        <taxon>Bacillales</taxon>
        <taxon>Paenibacillaceae</taxon>
        <taxon>Gordoniibacillus</taxon>
    </lineage>
</organism>
<dbReference type="CDD" id="cd02511">
    <property type="entry name" value="Beta4Glucosyltransferase"/>
    <property type="match status" value="1"/>
</dbReference>
<evidence type="ECO:0000313" key="3">
    <source>
        <dbReference type="EMBL" id="KIL40653.1"/>
    </source>
</evidence>
<dbReference type="InterPro" id="IPR001173">
    <property type="entry name" value="Glyco_trans_2-like"/>
</dbReference>
<dbReference type="EMBL" id="JXAK01000018">
    <property type="protein sequence ID" value="KIL40653.1"/>
    <property type="molecule type" value="Genomic_DNA"/>
</dbReference>
<dbReference type="GO" id="GO:0016740">
    <property type="term" value="F:transferase activity"/>
    <property type="evidence" value="ECO:0007669"/>
    <property type="project" value="UniProtKB-KW"/>
</dbReference>
<keyword evidence="1" id="KW-0802">TPR repeat</keyword>
<dbReference type="PANTHER" id="PTHR43630:SF2">
    <property type="entry name" value="GLYCOSYLTRANSFERASE"/>
    <property type="match status" value="1"/>
</dbReference>
<keyword evidence="4" id="KW-1185">Reference proteome</keyword>
<dbReference type="Pfam" id="PF00535">
    <property type="entry name" value="Glycos_transf_2"/>
    <property type="match status" value="1"/>
</dbReference>
<dbReference type="SMART" id="SM00028">
    <property type="entry name" value="TPR"/>
    <property type="match status" value="3"/>
</dbReference>
<dbReference type="SUPFAM" id="SSF48452">
    <property type="entry name" value="TPR-like"/>
    <property type="match status" value="1"/>
</dbReference>
<dbReference type="Proteomes" id="UP000031967">
    <property type="component" value="Unassembled WGS sequence"/>
</dbReference>
<feature type="domain" description="Glycosyltransferase 2-like" evidence="2">
    <location>
        <begin position="5"/>
        <end position="124"/>
    </location>
</feature>
<dbReference type="Pfam" id="PF13432">
    <property type="entry name" value="TPR_16"/>
    <property type="match status" value="1"/>
</dbReference>
<accession>A0ABR5AIU0</accession>
<reference evidence="3 4" key="1">
    <citation type="submission" date="2014-12" db="EMBL/GenBank/DDBJ databases">
        <title>Draft genome sequence of Paenibacillus kamchatkensis strain B-2647.</title>
        <authorList>
            <person name="Karlyshev A.V."/>
            <person name="Kudryashova E.B."/>
        </authorList>
    </citation>
    <scope>NUCLEOTIDE SEQUENCE [LARGE SCALE GENOMIC DNA]</scope>
    <source>
        <strain evidence="3 4">VKM B-2647</strain>
    </source>
</reference>
<evidence type="ECO:0000259" key="2">
    <source>
        <dbReference type="Pfam" id="PF00535"/>
    </source>
</evidence>
<evidence type="ECO:0000313" key="4">
    <source>
        <dbReference type="Proteomes" id="UP000031967"/>
    </source>
</evidence>
<dbReference type="Gene3D" id="3.90.550.10">
    <property type="entry name" value="Spore Coat Polysaccharide Biosynthesis Protein SpsA, Chain A"/>
    <property type="match status" value="1"/>
</dbReference>
<feature type="repeat" description="TPR" evidence="1">
    <location>
        <begin position="193"/>
        <end position="226"/>
    </location>
</feature>